<comment type="subcellular location">
    <subcellularLocation>
        <location evidence="1">Nucleus</location>
        <location evidence="1">Nucleolus</location>
    </subcellularLocation>
</comment>
<evidence type="ECO:0000256" key="6">
    <source>
        <dbReference type="ARBA" id="ARBA00023163"/>
    </source>
</evidence>
<dbReference type="InterPro" id="IPR015943">
    <property type="entry name" value="WD40/YVTN_repeat-like_dom_sf"/>
</dbReference>
<dbReference type="CDD" id="cd23952">
    <property type="entry name" value="Utp17_CTD"/>
    <property type="match status" value="1"/>
</dbReference>
<feature type="domain" description="WD repeat-containing protein 75 second beta-propeller" evidence="10">
    <location>
        <begin position="701"/>
        <end position="982"/>
    </location>
</feature>
<feature type="region of interest" description="Disordered" evidence="9">
    <location>
        <begin position="155"/>
        <end position="208"/>
    </location>
</feature>
<evidence type="ECO:0000256" key="9">
    <source>
        <dbReference type="SAM" id="MobiDB-lite"/>
    </source>
</evidence>
<dbReference type="SUPFAM" id="SSF82171">
    <property type="entry name" value="DPP6 N-terminal domain-like"/>
    <property type="match status" value="1"/>
</dbReference>
<evidence type="ECO:0000256" key="5">
    <source>
        <dbReference type="ARBA" id="ARBA00022737"/>
    </source>
</evidence>
<proteinExistence type="predicted"/>
<evidence type="ECO:0000256" key="1">
    <source>
        <dbReference type="ARBA" id="ARBA00004604"/>
    </source>
</evidence>
<sequence length="1117" mass="123215">MIRKSKGVRYKAVAVAVSRLSRVELLRLLLSLASRLRRQRNFCRYCRPSTGTSSLRKRKFVGPGMFRSYLISAMYGGDPPIAWLSDRAGPKFLWLSNFFSRKRRSIPRVCVRTEQEFQTRLPNERLKAAKFPSPVSSPPETSEDIEFVYSLSPTQYTMAGPSTPRSREDAKKRKREQNERDGQAKRLRQRGKQSPGKHLKNGQANAGDLRDNALNVLSQLQKTLTDDQIESELVKLGSTEAQEAGWQVSLPMGGRMADIDPIFAENEKYLVITYNTSLQIYSVAESLLIRRIILPVVQNTYAEKSSSPTIVATCQSQVKPDFLWVACSDGRVWRVNWKKGTAVYSEFRTQSQTALDMAVVAIDETNNKTEVIYVSEAKNQSRGEIVAYFGPDFTQPTSEVLFTTKQVDQGIHLLRSSADGKMIVGATKEGLVVGTVAPEITQTDVGLECEFFTFDTADIVCSLDIRVTNNKDGSVLDLISGGARGAIYFYNDILRKLQNINAPKSKKDGLQGRKYHWHRRAVHSLKWSKDGHYMISGGSENVLVLWQMDTGKMDHLPHLSGSIENIVVSPTGASYALHLDDNSAMVLSTSEMKPSTYISGIQSAARFTSTPKDLLVKRVWSMSDEVRHPVPAALNPAEPSRLYVCTGTGQQAMLAGELQSAPLLQSFDMESFRSVSKQALARTQPTDFNITSKGNPISEPRITHVAFSHNGQWLATVDDWQPPKRDLEKVAPEAREQFVRERREIYLKFWSAAAGEETFALSSRINNPHVTSRPETVLALAADHTATRFATLGDDGMARLWQSRTRQQDGLTSKDAAGDALHSWSCSLAVGLGSSVGADALAIAGETTSERSGSLSFSEDGSTLFVAFGNSNDGTVYVIDTKTGDIRLTLENLWKGHIRRLQVLSPYIITLSDDLRVYDVVADELQYGIQLPSGRNAAAVQEFSHLAIDRKSRAFAVVVPGGQASQLAVLRPEAPELLCVRRIPHRITSLVSTGSSSGFVAVDDAAQLWTIAEATDPDSVVLSRPLEDMQLDGEPVATGAFLDDAIEDEAMASDNEQEEDVVTGEEMDLDDDDAQPAVINRQKLAELFDAAPAFAMPSVEDMFYKVTGLLSTKPLGS</sequence>
<keyword evidence="3" id="KW-0698">rRNA processing</keyword>
<dbReference type="AlphaFoldDB" id="A0A4U6XRE2"/>
<feature type="compositionally biased region" description="Basic and acidic residues" evidence="9">
    <location>
        <begin position="165"/>
        <end position="184"/>
    </location>
</feature>
<dbReference type="PROSITE" id="PS50082">
    <property type="entry name" value="WD_REPEATS_2"/>
    <property type="match status" value="1"/>
</dbReference>
<dbReference type="PANTHER" id="PTHR44215:SF1">
    <property type="entry name" value="WD REPEAT-CONTAINING PROTEIN 75"/>
    <property type="match status" value="1"/>
</dbReference>
<dbReference type="STRING" id="1306861.A0A4U6XRE2"/>
<keyword evidence="12" id="KW-1185">Reference proteome</keyword>
<keyword evidence="4 8" id="KW-0853">WD repeat</keyword>
<dbReference type="InterPro" id="IPR011047">
    <property type="entry name" value="Quinoprotein_ADH-like_sf"/>
</dbReference>
<dbReference type="PROSITE" id="PS50294">
    <property type="entry name" value="WD_REPEATS_REGION"/>
    <property type="match status" value="1"/>
</dbReference>
<gene>
    <name evidence="11" type="primary">utp17</name>
    <name evidence="11" type="ORF">CTA1_9137</name>
</gene>
<dbReference type="Pfam" id="PF23869">
    <property type="entry name" value="Beta-prop_WDR75_1st"/>
    <property type="match status" value="1"/>
</dbReference>
<dbReference type="InterPro" id="IPR057644">
    <property type="entry name" value="Beta-prop_WDR75_2nd"/>
</dbReference>
<dbReference type="SUPFAM" id="SSF50998">
    <property type="entry name" value="Quinoprotein alcohol dehydrogenase-like"/>
    <property type="match status" value="1"/>
</dbReference>
<evidence type="ECO:0000256" key="8">
    <source>
        <dbReference type="PROSITE-ProRule" id="PRU00221"/>
    </source>
</evidence>
<reference evidence="11 12" key="1">
    <citation type="journal article" date="2019" name="PLoS ONE">
        <title>Comparative genome analysis indicates high evolutionary potential of pathogenicity genes in Colletotrichum tanaceti.</title>
        <authorList>
            <person name="Lelwala R.V."/>
            <person name="Korhonen P.K."/>
            <person name="Young N.D."/>
            <person name="Scott J.B."/>
            <person name="Ades P.A."/>
            <person name="Gasser R.B."/>
            <person name="Taylor P.W.J."/>
        </authorList>
    </citation>
    <scope>NUCLEOTIDE SEQUENCE [LARGE SCALE GENOMIC DNA]</scope>
    <source>
        <strain evidence="11">BRIP57314</strain>
    </source>
</reference>
<evidence type="ECO:0000256" key="4">
    <source>
        <dbReference type="ARBA" id="ARBA00022574"/>
    </source>
</evidence>
<evidence type="ECO:0000313" key="12">
    <source>
        <dbReference type="Proteomes" id="UP000310108"/>
    </source>
</evidence>
<dbReference type="GO" id="GO:0032040">
    <property type="term" value="C:small-subunit processome"/>
    <property type="evidence" value="ECO:0007669"/>
    <property type="project" value="InterPro"/>
</dbReference>
<evidence type="ECO:0000313" key="11">
    <source>
        <dbReference type="EMBL" id="TKW58417.1"/>
    </source>
</evidence>
<keyword evidence="7" id="KW-0539">Nucleus</keyword>
<dbReference type="InterPro" id="IPR001680">
    <property type="entry name" value="WD40_rpt"/>
</dbReference>
<protein>
    <submittedName>
        <fullName evidence="11">U3 small nucleolar RNA-associated protein 17</fullName>
    </submittedName>
</protein>
<dbReference type="GO" id="GO:2000234">
    <property type="term" value="P:positive regulation of rRNA processing"/>
    <property type="evidence" value="ECO:0007669"/>
    <property type="project" value="TreeGrafter"/>
</dbReference>
<dbReference type="GO" id="GO:0006364">
    <property type="term" value="P:rRNA processing"/>
    <property type="evidence" value="ECO:0007669"/>
    <property type="project" value="UniProtKB-KW"/>
</dbReference>
<keyword evidence="5" id="KW-0677">Repeat</keyword>
<name>A0A4U6XRE2_9PEZI</name>
<dbReference type="PANTHER" id="PTHR44215">
    <property type="entry name" value="WD REPEAT-CONTAINING PROTEIN 75"/>
    <property type="match status" value="1"/>
</dbReference>
<dbReference type="GO" id="GO:0045943">
    <property type="term" value="P:positive regulation of transcription by RNA polymerase I"/>
    <property type="evidence" value="ECO:0007669"/>
    <property type="project" value="InterPro"/>
</dbReference>
<dbReference type="Gene3D" id="2.130.10.10">
    <property type="entry name" value="YVTN repeat-like/Quinoprotein amine dehydrogenase"/>
    <property type="match status" value="3"/>
</dbReference>
<organism evidence="11 12">
    <name type="scientific">Colletotrichum tanaceti</name>
    <dbReference type="NCBI Taxonomy" id="1306861"/>
    <lineage>
        <taxon>Eukaryota</taxon>
        <taxon>Fungi</taxon>
        <taxon>Dikarya</taxon>
        <taxon>Ascomycota</taxon>
        <taxon>Pezizomycotina</taxon>
        <taxon>Sordariomycetes</taxon>
        <taxon>Hypocreomycetidae</taxon>
        <taxon>Glomerellales</taxon>
        <taxon>Glomerellaceae</taxon>
        <taxon>Colletotrichum</taxon>
        <taxon>Colletotrichum destructivum species complex</taxon>
    </lineage>
</organism>
<feature type="compositionally biased region" description="Basic residues" evidence="9">
    <location>
        <begin position="185"/>
        <end position="200"/>
    </location>
</feature>
<evidence type="ECO:0000256" key="3">
    <source>
        <dbReference type="ARBA" id="ARBA00022552"/>
    </source>
</evidence>
<dbReference type="Proteomes" id="UP000310108">
    <property type="component" value="Unassembled WGS sequence"/>
</dbReference>
<feature type="repeat" description="WD" evidence="8">
    <location>
        <begin position="515"/>
        <end position="556"/>
    </location>
</feature>
<accession>A0A4U6XRE2</accession>
<keyword evidence="2" id="KW-0690">Ribosome biogenesis</keyword>
<dbReference type="EMBL" id="PJEX01000025">
    <property type="protein sequence ID" value="TKW58417.1"/>
    <property type="molecule type" value="Genomic_DNA"/>
</dbReference>
<keyword evidence="6" id="KW-0804">Transcription</keyword>
<evidence type="ECO:0000256" key="2">
    <source>
        <dbReference type="ARBA" id="ARBA00022517"/>
    </source>
</evidence>
<evidence type="ECO:0000256" key="7">
    <source>
        <dbReference type="ARBA" id="ARBA00023242"/>
    </source>
</evidence>
<comment type="caution">
    <text evidence="11">The sequence shown here is derived from an EMBL/GenBank/DDBJ whole genome shotgun (WGS) entry which is preliminary data.</text>
</comment>
<dbReference type="GO" id="GO:0003723">
    <property type="term" value="F:RNA binding"/>
    <property type="evidence" value="ECO:0007669"/>
    <property type="project" value="InterPro"/>
</dbReference>
<dbReference type="InterPro" id="IPR053826">
    <property type="entry name" value="WDR75"/>
</dbReference>
<dbReference type="Pfam" id="PF23769">
    <property type="entry name" value="Beta-prop_WDR75_2nd"/>
    <property type="match status" value="1"/>
</dbReference>
<evidence type="ECO:0000259" key="10">
    <source>
        <dbReference type="Pfam" id="PF23769"/>
    </source>
</evidence>
<dbReference type="SMART" id="SM00320">
    <property type="entry name" value="WD40"/>
    <property type="match status" value="2"/>
</dbReference>